<dbReference type="Proteomes" id="UP000009046">
    <property type="component" value="Unassembled WGS sequence"/>
</dbReference>
<dbReference type="EMBL" id="AAZO01004700">
    <property type="status" value="NOT_ANNOTATED_CDS"/>
    <property type="molecule type" value="Genomic_DNA"/>
</dbReference>
<dbReference type="OrthoDB" id="7314963at2759"/>
<evidence type="ECO:0000256" key="1">
    <source>
        <dbReference type="SAM" id="MobiDB-lite"/>
    </source>
</evidence>
<reference evidence="3" key="3">
    <citation type="submission" date="2021-02" db="UniProtKB">
        <authorList>
            <consortium name="EnsemblMetazoa"/>
        </authorList>
    </citation>
    <scope>IDENTIFICATION</scope>
    <source>
        <strain evidence="3">USDA</strain>
    </source>
</reference>
<dbReference type="KEGG" id="phu:Phum_PHUM400690"/>
<feature type="region of interest" description="Disordered" evidence="1">
    <location>
        <begin position="252"/>
        <end position="277"/>
    </location>
</feature>
<dbReference type="EnsemblMetazoa" id="PHUM400690-RA">
    <property type="protein sequence ID" value="PHUM400690-PA"/>
    <property type="gene ID" value="PHUM400690"/>
</dbReference>
<dbReference type="InParanoid" id="E0VRP7"/>
<sequence>MDDVDGLNSQRTTEWALLFPLRTGLLSLKSSFNNLTETDNGNYDVGNNNNNNNEGGLNLKNYLSEENIIGKKKMMTTSDNIGSYGRSSVENLNKLRNRRRSSMSDMDKIEGLLKEKASDISLTVTSKPYENGSISTPNSPQAHYMRHMQKSDNLRGSIGDFMNLKRFGVNSGIVTESIIAKTVPLTTVTRKKKTTTYVKTYGDDDDDGAEEKTKSDEKYDDKLMKTGNRKRKCGVAFTENIIMQHIVRNISGDDVTRTKEPGSNNNNNNNMDDADSSGSFIKSDVVTAKKYSKQFADNSAAAAAAGNINGIKKMTQVPLSGSQRTERLSRIIKQHNSTHQLYANIYKSIWFIKLLKGFRRCRRK</sequence>
<dbReference type="STRING" id="121224.E0VRP7"/>
<protein>
    <submittedName>
        <fullName evidence="2 3">Uncharacterized protein</fullName>
    </submittedName>
</protein>
<reference evidence="2" key="2">
    <citation type="submission" date="2007-04" db="EMBL/GenBank/DDBJ databases">
        <title>The genome of the human body louse.</title>
        <authorList>
            <consortium name="The Human Body Louse Genome Consortium"/>
            <person name="Kirkness E."/>
            <person name="Walenz B."/>
            <person name="Hass B."/>
            <person name="Bruggner R."/>
            <person name="Strausberg R."/>
        </authorList>
    </citation>
    <scope>NUCLEOTIDE SEQUENCE</scope>
    <source>
        <strain evidence="2">USDA</strain>
    </source>
</reference>
<dbReference type="EMBL" id="DS235478">
    <property type="protein sequence ID" value="EEB16053.1"/>
    <property type="molecule type" value="Genomic_DNA"/>
</dbReference>
<accession>E0VRP7</accession>
<gene>
    <name evidence="3" type="primary">8231049</name>
    <name evidence="2" type="ORF">Phum_PHUM400690</name>
</gene>
<dbReference type="CTD" id="8231049"/>
<dbReference type="HOGENOM" id="CLU_761424_0_0_1"/>
<organism>
    <name type="scientific">Pediculus humanus subsp. corporis</name>
    <name type="common">Body louse</name>
    <dbReference type="NCBI Taxonomy" id="121224"/>
    <lineage>
        <taxon>Eukaryota</taxon>
        <taxon>Metazoa</taxon>
        <taxon>Ecdysozoa</taxon>
        <taxon>Arthropoda</taxon>
        <taxon>Hexapoda</taxon>
        <taxon>Insecta</taxon>
        <taxon>Pterygota</taxon>
        <taxon>Neoptera</taxon>
        <taxon>Paraneoptera</taxon>
        <taxon>Psocodea</taxon>
        <taxon>Troctomorpha</taxon>
        <taxon>Phthiraptera</taxon>
        <taxon>Anoplura</taxon>
        <taxon>Pediculidae</taxon>
        <taxon>Pediculus</taxon>
    </lineage>
</organism>
<dbReference type="AlphaFoldDB" id="E0VRP7"/>
<proteinExistence type="predicted"/>
<dbReference type="GeneID" id="8231049"/>
<evidence type="ECO:0000313" key="2">
    <source>
        <dbReference type="EMBL" id="EEB16053.1"/>
    </source>
</evidence>
<evidence type="ECO:0000313" key="4">
    <source>
        <dbReference type="Proteomes" id="UP000009046"/>
    </source>
</evidence>
<evidence type="ECO:0000313" key="3">
    <source>
        <dbReference type="EnsemblMetazoa" id="PHUM400690-PA"/>
    </source>
</evidence>
<dbReference type="VEuPathDB" id="VectorBase:PHUM400690"/>
<name>E0VRP7_PEDHC</name>
<reference evidence="2" key="1">
    <citation type="submission" date="2007-04" db="EMBL/GenBank/DDBJ databases">
        <title>Annotation of Pediculus humanus corporis strain USDA.</title>
        <authorList>
            <person name="Kirkness E."/>
            <person name="Hannick L."/>
            <person name="Hass B."/>
            <person name="Bruggner R."/>
            <person name="Lawson D."/>
            <person name="Bidwell S."/>
            <person name="Joardar V."/>
            <person name="Caler E."/>
            <person name="Walenz B."/>
            <person name="Inman J."/>
            <person name="Schobel S."/>
            <person name="Galinsky K."/>
            <person name="Amedeo P."/>
            <person name="Strausberg R."/>
        </authorList>
    </citation>
    <scope>NUCLEOTIDE SEQUENCE</scope>
    <source>
        <strain evidence="2">USDA</strain>
    </source>
</reference>
<dbReference type="RefSeq" id="XP_002428791.1">
    <property type="nucleotide sequence ID" value="XM_002428746.1"/>
</dbReference>
<keyword evidence="4" id="KW-1185">Reference proteome</keyword>